<comment type="function">
    <text evidence="4">Component of the Mediator complex, a coactivator involved in the regulated transcription of nearly all RNA polymerase II-dependent genes. Mediator functions as a bridge to convey information from gene-specific regulatory proteins to the basal RNA polymerase II transcription machinery. Mediator is recruited to promoters by direct interactions with regulatory proteins and serves as a scaffold for the assembly of a functional preinitiation complex with RNA polymerase II and the general transcription factors.</text>
</comment>
<gene>
    <name evidence="4" type="primary">MED20</name>
    <name evidence="5" type="ORF">VNO80_22404</name>
</gene>
<keyword evidence="4" id="KW-0010">Activator</keyword>
<name>A0AAN9M442_PHACN</name>
<keyword evidence="4" id="KW-0804">Transcription</keyword>
<reference evidence="5 6" key="1">
    <citation type="submission" date="2024-01" db="EMBL/GenBank/DDBJ databases">
        <title>The genomes of 5 underutilized Papilionoideae crops provide insights into root nodulation and disease resistanc.</title>
        <authorList>
            <person name="Jiang F."/>
        </authorList>
    </citation>
    <scope>NUCLEOTIDE SEQUENCE [LARGE SCALE GENOMIC DNA]</scope>
    <source>
        <strain evidence="5">JINMINGXINNONG_FW02</strain>
        <tissue evidence="5">Leaves</tissue>
    </source>
</reference>
<comment type="similarity">
    <text evidence="2 4">Belongs to the Mediator complex subunit 20 family.</text>
</comment>
<protein>
    <recommendedName>
        <fullName evidence="4">Mediator of RNA polymerase II transcription subunit 20</fullName>
    </recommendedName>
    <alternativeName>
        <fullName evidence="4">Mediator complex subunit 20</fullName>
    </alternativeName>
</protein>
<dbReference type="AlphaFoldDB" id="A0AAN9M442"/>
<organism evidence="5 6">
    <name type="scientific">Phaseolus coccineus</name>
    <name type="common">Scarlet runner bean</name>
    <name type="synonym">Phaseolus multiflorus</name>
    <dbReference type="NCBI Taxonomy" id="3886"/>
    <lineage>
        <taxon>Eukaryota</taxon>
        <taxon>Viridiplantae</taxon>
        <taxon>Streptophyta</taxon>
        <taxon>Embryophyta</taxon>
        <taxon>Tracheophyta</taxon>
        <taxon>Spermatophyta</taxon>
        <taxon>Magnoliopsida</taxon>
        <taxon>eudicotyledons</taxon>
        <taxon>Gunneridae</taxon>
        <taxon>Pentapetalae</taxon>
        <taxon>rosids</taxon>
        <taxon>fabids</taxon>
        <taxon>Fabales</taxon>
        <taxon>Fabaceae</taxon>
        <taxon>Papilionoideae</taxon>
        <taxon>50 kb inversion clade</taxon>
        <taxon>NPAAA clade</taxon>
        <taxon>indigoferoid/millettioid clade</taxon>
        <taxon>Phaseoleae</taxon>
        <taxon>Phaseolus</taxon>
    </lineage>
</organism>
<keyword evidence="4" id="KW-0805">Transcription regulation</keyword>
<dbReference type="Pfam" id="PF08612">
    <property type="entry name" value="Med20"/>
    <property type="match status" value="1"/>
</dbReference>
<comment type="caution">
    <text evidence="5">The sequence shown here is derived from an EMBL/GenBank/DDBJ whole genome shotgun (WGS) entry which is preliminary data.</text>
</comment>
<dbReference type="GO" id="GO:0016592">
    <property type="term" value="C:mediator complex"/>
    <property type="evidence" value="ECO:0007669"/>
    <property type="project" value="InterPro"/>
</dbReference>
<evidence type="ECO:0000313" key="6">
    <source>
        <dbReference type="Proteomes" id="UP001374584"/>
    </source>
</evidence>
<evidence type="ECO:0000313" key="5">
    <source>
        <dbReference type="EMBL" id="KAK7347865.1"/>
    </source>
</evidence>
<evidence type="ECO:0000256" key="1">
    <source>
        <dbReference type="ARBA" id="ARBA00004123"/>
    </source>
</evidence>
<accession>A0AAN9M442</accession>
<evidence type="ECO:0000256" key="4">
    <source>
        <dbReference type="RuleBase" id="RU364152"/>
    </source>
</evidence>
<evidence type="ECO:0000256" key="2">
    <source>
        <dbReference type="ARBA" id="ARBA00010743"/>
    </source>
</evidence>
<dbReference type="GO" id="GO:0003713">
    <property type="term" value="F:transcription coactivator activity"/>
    <property type="evidence" value="ECO:0007669"/>
    <property type="project" value="TreeGrafter"/>
</dbReference>
<dbReference type="InterPro" id="IPR013921">
    <property type="entry name" value="Mediator_Med20"/>
</dbReference>
<comment type="subcellular location">
    <subcellularLocation>
        <location evidence="1 4">Nucleus</location>
    </subcellularLocation>
</comment>
<comment type="subunit">
    <text evidence="4">Component of the Mediator complex.</text>
</comment>
<dbReference type="PANTHER" id="PTHR12465:SF0">
    <property type="entry name" value="MEDIATOR OF RNA POLYMERASE II TRANSCRIPTION SUBUNIT 20"/>
    <property type="match status" value="1"/>
</dbReference>
<keyword evidence="6" id="KW-1185">Reference proteome</keyword>
<sequence>MPIRRILYWQPKQGTMVNSQILNEISMCVESLKGVKEGRCKTSLTFYRPNLRGPSTAIDFPRDFLGISMLEQPNKYYFTIRDHQIVVEADYSILTIMEKLQYYQSRAALHFEGAVYKLGDFQVRVIKVVSNQAERLRGIMIEIVYLPISSVEDSKQIMEDFIDLWKEVVSIKSLAGQFIQTEPNYAEYGLSDNYTSQHTAVQYTDALTQLVRSSLLRN</sequence>
<keyword evidence="3 4" id="KW-0539">Nucleus</keyword>
<dbReference type="PANTHER" id="PTHR12465">
    <property type="entry name" value="UBIQUITIN SPECIFIC PROTEASE HOMOLOG 49"/>
    <property type="match status" value="1"/>
</dbReference>
<proteinExistence type="inferred from homology"/>
<dbReference type="GO" id="GO:0006357">
    <property type="term" value="P:regulation of transcription by RNA polymerase II"/>
    <property type="evidence" value="ECO:0007669"/>
    <property type="project" value="InterPro"/>
</dbReference>
<evidence type="ECO:0000256" key="3">
    <source>
        <dbReference type="ARBA" id="ARBA00023242"/>
    </source>
</evidence>
<dbReference type="Proteomes" id="UP001374584">
    <property type="component" value="Unassembled WGS sequence"/>
</dbReference>
<dbReference type="EMBL" id="JAYMYR010000008">
    <property type="protein sequence ID" value="KAK7347865.1"/>
    <property type="molecule type" value="Genomic_DNA"/>
</dbReference>